<dbReference type="RefSeq" id="WP_100342312.1">
    <property type="nucleotide sequence ID" value="NZ_PGFJ01000002.1"/>
</dbReference>
<evidence type="ECO:0000313" key="1">
    <source>
        <dbReference type="EMBL" id="PJJ80012.1"/>
    </source>
</evidence>
<dbReference type="Proteomes" id="UP000242687">
    <property type="component" value="Unassembled WGS sequence"/>
</dbReference>
<gene>
    <name evidence="1" type="ORF">CLV57_3154</name>
</gene>
<comment type="caution">
    <text evidence="1">The sequence shown here is derived from an EMBL/GenBank/DDBJ whole genome shotgun (WGS) entry which is preliminary data.</text>
</comment>
<protein>
    <submittedName>
        <fullName evidence="1">Uncharacterized protein</fullName>
    </submittedName>
</protein>
<organism evidence="1 2">
    <name type="scientific">Mucilaginibacter auburnensis</name>
    <dbReference type="NCBI Taxonomy" id="1457233"/>
    <lineage>
        <taxon>Bacteria</taxon>
        <taxon>Pseudomonadati</taxon>
        <taxon>Bacteroidota</taxon>
        <taxon>Sphingobacteriia</taxon>
        <taxon>Sphingobacteriales</taxon>
        <taxon>Sphingobacteriaceae</taxon>
        <taxon>Mucilaginibacter</taxon>
    </lineage>
</organism>
<sequence length="77" mass="8553">MLEIKLLQNPKLVSDVPETGQFEYDAIPGAEAGVIAQLSYVGKHGYPYSFRTVRIQQANEQSNSRGVFNFKCTSLSN</sequence>
<keyword evidence="2" id="KW-1185">Reference proteome</keyword>
<name>A0A2H9VNX1_9SPHI</name>
<accession>A0A2H9VNX1</accession>
<evidence type="ECO:0000313" key="2">
    <source>
        <dbReference type="Proteomes" id="UP000242687"/>
    </source>
</evidence>
<dbReference type="AlphaFoldDB" id="A0A2H9VNX1"/>
<dbReference type="EMBL" id="PGFJ01000002">
    <property type="protein sequence ID" value="PJJ80012.1"/>
    <property type="molecule type" value="Genomic_DNA"/>
</dbReference>
<proteinExistence type="predicted"/>
<reference evidence="1 2" key="1">
    <citation type="submission" date="2017-11" db="EMBL/GenBank/DDBJ databases">
        <title>Genomic Encyclopedia of Archaeal and Bacterial Type Strains, Phase II (KMG-II): From Individual Species to Whole Genera.</title>
        <authorList>
            <person name="Goeker M."/>
        </authorList>
    </citation>
    <scope>NUCLEOTIDE SEQUENCE [LARGE SCALE GENOMIC DNA]</scope>
    <source>
        <strain evidence="1 2">DSM 28175</strain>
    </source>
</reference>